<evidence type="ECO:0000256" key="6">
    <source>
        <dbReference type="ARBA" id="ARBA00022989"/>
    </source>
</evidence>
<evidence type="ECO:0000256" key="2">
    <source>
        <dbReference type="ARBA" id="ARBA00022448"/>
    </source>
</evidence>
<comment type="subcellular location">
    <subcellularLocation>
        <location evidence="1">Cell inner membrane</location>
        <topology evidence="1">Multi-pass membrane protein</topology>
    </subcellularLocation>
</comment>
<organism evidence="10 11">
    <name type="scientific">Spirochaeta lutea</name>
    <dbReference type="NCBI Taxonomy" id="1480694"/>
    <lineage>
        <taxon>Bacteria</taxon>
        <taxon>Pseudomonadati</taxon>
        <taxon>Spirochaetota</taxon>
        <taxon>Spirochaetia</taxon>
        <taxon>Spirochaetales</taxon>
        <taxon>Spirochaetaceae</taxon>
        <taxon>Spirochaeta</taxon>
    </lineage>
</organism>
<keyword evidence="4" id="KW-0997">Cell inner membrane</keyword>
<dbReference type="OrthoDB" id="9794165at2"/>
<sequence>MIEIGGGLLLGVVLGWALQRGGFCMNSAFRSIVFEKDKSLLRAWFLVLVINIPGVTLLQDLGVLYPQTAPLFWPALIVGGLMFGVGMVLAGGCASGTYYRAGRGMLGSWGALVGFLIGTAALDGGALAPVQRVLRGPVLDVQGREATLFNVTGLESIAGRWIIVGLIVAALTVYLVRAPKQKFVIGWGWKRTGLTVGIIALAAWLLSALVGRDFGLSFTQPSAALIRLMVSGDGSGVGLPLYILIGVPLGAYGSAWIQGEAQWRLPDARTFARQTGGGLVMGAGAAIAGGCNIGHGITGIATLGIGSILGVFSIMAGCWIMTWLVIQGHKNETIRP</sequence>
<feature type="transmembrane region" description="Helical" evidence="9">
    <location>
        <begin position="239"/>
        <end position="257"/>
    </location>
</feature>
<dbReference type="EMBL" id="JNUP01000071">
    <property type="protein sequence ID" value="KGE71002.1"/>
    <property type="molecule type" value="Genomic_DNA"/>
</dbReference>
<dbReference type="Proteomes" id="UP000029692">
    <property type="component" value="Unassembled WGS sequence"/>
</dbReference>
<accession>A0A098QWX8</accession>
<dbReference type="RefSeq" id="WP_037549703.1">
    <property type="nucleotide sequence ID" value="NZ_JNUP01000071.1"/>
</dbReference>
<dbReference type="PANTHER" id="PTHR30574:SF1">
    <property type="entry name" value="SULPHUR TRANSPORT DOMAIN-CONTAINING PROTEIN"/>
    <property type="match status" value="1"/>
</dbReference>
<feature type="transmembrane region" description="Helical" evidence="9">
    <location>
        <begin position="157"/>
        <end position="176"/>
    </location>
</feature>
<evidence type="ECO:0000313" key="11">
    <source>
        <dbReference type="Proteomes" id="UP000029692"/>
    </source>
</evidence>
<keyword evidence="5 9" id="KW-0812">Transmembrane</keyword>
<dbReference type="PANTHER" id="PTHR30574">
    <property type="entry name" value="INNER MEMBRANE PROTEIN YEDE"/>
    <property type="match status" value="1"/>
</dbReference>
<comment type="similarity">
    <text evidence="8">Belongs to the TsuA/YedE (TC 9.B.102) family.</text>
</comment>
<evidence type="ECO:0000256" key="4">
    <source>
        <dbReference type="ARBA" id="ARBA00022519"/>
    </source>
</evidence>
<proteinExistence type="inferred from homology"/>
<dbReference type="Pfam" id="PF04143">
    <property type="entry name" value="Sulf_transp"/>
    <property type="match status" value="1"/>
</dbReference>
<keyword evidence="11" id="KW-1185">Reference proteome</keyword>
<keyword evidence="7 9" id="KW-0472">Membrane</keyword>
<evidence type="ECO:0000256" key="1">
    <source>
        <dbReference type="ARBA" id="ARBA00004429"/>
    </source>
</evidence>
<dbReference type="GO" id="GO:0005886">
    <property type="term" value="C:plasma membrane"/>
    <property type="evidence" value="ECO:0007669"/>
    <property type="project" value="UniProtKB-SubCell"/>
</dbReference>
<feature type="transmembrane region" description="Helical" evidence="9">
    <location>
        <begin position="41"/>
        <end position="59"/>
    </location>
</feature>
<dbReference type="AlphaFoldDB" id="A0A098QWX8"/>
<feature type="transmembrane region" description="Helical" evidence="9">
    <location>
        <begin position="303"/>
        <end position="326"/>
    </location>
</feature>
<dbReference type="eggNOG" id="COG2391">
    <property type="taxonomic scope" value="Bacteria"/>
</dbReference>
<evidence type="ECO:0000313" key="10">
    <source>
        <dbReference type="EMBL" id="KGE71002.1"/>
    </source>
</evidence>
<feature type="transmembrane region" description="Helical" evidence="9">
    <location>
        <begin position="71"/>
        <end position="94"/>
    </location>
</feature>
<evidence type="ECO:0000256" key="8">
    <source>
        <dbReference type="ARBA" id="ARBA00035655"/>
    </source>
</evidence>
<evidence type="ECO:0000256" key="9">
    <source>
        <dbReference type="SAM" id="Phobius"/>
    </source>
</evidence>
<keyword evidence="3" id="KW-1003">Cell membrane</keyword>
<dbReference type="STRING" id="1480694.DC28_13850"/>
<keyword evidence="2" id="KW-0813">Transport</keyword>
<evidence type="ECO:0000256" key="3">
    <source>
        <dbReference type="ARBA" id="ARBA00022475"/>
    </source>
</evidence>
<name>A0A098QWX8_9SPIO</name>
<feature type="transmembrane region" description="Helical" evidence="9">
    <location>
        <begin position="6"/>
        <end position="29"/>
    </location>
</feature>
<dbReference type="InterPro" id="IPR007272">
    <property type="entry name" value="Sulf_transp_TsuA/YedE"/>
</dbReference>
<comment type="caution">
    <text evidence="10">The sequence shown here is derived from an EMBL/GenBank/DDBJ whole genome shotgun (WGS) entry which is preliminary data.</text>
</comment>
<evidence type="ECO:0000256" key="7">
    <source>
        <dbReference type="ARBA" id="ARBA00023136"/>
    </source>
</evidence>
<evidence type="ECO:0000256" key="5">
    <source>
        <dbReference type="ARBA" id="ARBA00022692"/>
    </source>
</evidence>
<feature type="transmembrane region" description="Helical" evidence="9">
    <location>
        <begin position="278"/>
        <end position="297"/>
    </location>
</feature>
<feature type="transmembrane region" description="Helical" evidence="9">
    <location>
        <begin position="106"/>
        <end position="128"/>
    </location>
</feature>
<feature type="transmembrane region" description="Helical" evidence="9">
    <location>
        <begin position="188"/>
        <end position="210"/>
    </location>
</feature>
<protein>
    <submittedName>
        <fullName evidence="10">Uncharacterized protein</fullName>
    </submittedName>
</protein>
<reference evidence="10 11" key="1">
    <citation type="submission" date="2014-05" db="EMBL/GenBank/DDBJ databases">
        <title>De novo Genome Sequence of Spirocheata sp.</title>
        <authorList>
            <person name="Shivani Y."/>
            <person name="Subhash Y."/>
            <person name="Tushar L."/>
            <person name="Sasikala C."/>
            <person name="Ramana C.V."/>
        </authorList>
    </citation>
    <scope>NUCLEOTIDE SEQUENCE [LARGE SCALE GENOMIC DNA]</scope>
    <source>
        <strain evidence="10 11">JC230</strain>
    </source>
</reference>
<gene>
    <name evidence="10" type="ORF">DC28_13850</name>
</gene>
<keyword evidence="6 9" id="KW-1133">Transmembrane helix</keyword>